<dbReference type="InterPro" id="IPR051471">
    <property type="entry name" value="Bacterial_PTS_sugar_comp"/>
</dbReference>
<dbReference type="Gene3D" id="3.40.50.510">
    <property type="entry name" value="Phosphotransferase system, mannose-type IIA component"/>
    <property type="match status" value="1"/>
</dbReference>
<evidence type="ECO:0000256" key="1">
    <source>
        <dbReference type="ARBA" id="ARBA00022679"/>
    </source>
</evidence>
<name>A0A0R2MRK5_9LACO</name>
<dbReference type="EMBL" id="JQCL01000029">
    <property type="protein sequence ID" value="KRO14051.1"/>
    <property type="molecule type" value="Genomic_DNA"/>
</dbReference>
<keyword evidence="4" id="KW-1185">Reference proteome</keyword>
<accession>A0A0R2MRK5</accession>
<feature type="domain" description="PTS EIIA type-4" evidence="2">
    <location>
        <begin position="1"/>
        <end position="122"/>
    </location>
</feature>
<organism evidence="3 4">
    <name type="scientific">Lactiplantibacillus xiangfangensis</name>
    <dbReference type="NCBI Taxonomy" id="942150"/>
    <lineage>
        <taxon>Bacteria</taxon>
        <taxon>Bacillati</taxon>
        <taxon>Bacillota</taxon>
        <taxon>Bacilli</taxon>
        <taxon>Lactobacillales</taxon>
        <taxon>Lactobacillaceae</taxon>
        <taxon>Lactiplantibacillus</taxon>
    </lineage>
</organism>
<dbReference type="PROSITE" id="PS51096">
    <property type="entry name" value="PTS_EIIA_TYPE_4"/>
    <property type="match status" value="1"/>
</dbReference>
<keyword evidence="1" id="KW-0808">Transferase</keyword>
<protein>
    <recommendedName>
        <fullName evidence="2">PTS EIIA type-4 domain-containing protein</fullName>
    </recommendedName>
</protein>
<dbReference type="Proteomes" id="UP000051783">
    <property type="component" value="Unassembled WGS sequence"/>
</dbReference>
<comment type="caution">
    <text evidence="3">The sequence shown here is derived from an EMBL/GenBank/DDBJ whole genome shotgun (WGS) entry which is preliminary data.</text>
</comment>
<dbReference type="SUPFAM" id="SSF53062">
    <property type="entry name" value="PTS system fructose IIA component-like"/>
    <property type="match status" value="1"/>
</dbReference>
<dbReference type="GO" id="GO:0016020">
    <property type="term" value="C:membrane"/>
    <property type="evidence" value="ECO:0007669"/>
    <property type="project" value="InterPro"/>
</dbReference>
<evidence type="ECO:0000259" key="2">
    <source>
        <dbReference type="PROSITE" id="PS51096"/>
    </source>
</evidence>
<reference evidence="3 4" key="1">
    <citation type="journal article" date="2015" name="Genome Announc.">
        <title>Expanding the biotechnology potential of lactobacilli through comparative genomics of 213 strains and associated genera.</title>
        <authorList>
            <person name="Sun Z."/>
            <person name="Harris H.M."/>
            <person name="McCann A."/>
            <person name="Guo C."/>
            <person name="Argimon S."/>
            <person name="Zhang W."/>
            <person name="Yang X."/>
            <person name="Jeffery I.B."/>
            <person name="Cooney J.C."/>
            <person name="Kagawa T.F."/>
            <person name="Liu W."/>
            <person name="Song Y."/>
            <person name="Salvetti E."/>
            <person name="Wrobel A."/>
            <person name="Rasinkangas P."/>
            <person name="Parkhill J."/>
            <person name="Rea M.C."/>
            <person name="O'Sullivan O."/>
            <person name="Ritari J."/>
            <person name="Douillard F.P."/>
            <person name="Paul Ross R."/>
            <person name="Yang R."/>
            <person name="Briner A.E."/>
            <person name="Felis G.E."/>
            <person name="de Vos W.M."/>
            <person name="Barrangou R."/>
            <person name="Klaenhammer T.R."/>
            <person name="Caufield P.W."/>
            <person name="Cui Y."/>
            <person name="Zhang H."/>
            <person name="O'Toole P.W."/>
        </authorList>
    </citation>
    <scope>NUCLEOTIDE SEQUENCE [LARGE SCALE GENOMIC DNA]</scope>
    <source>
        <strain evidence="3 4">LMG 26013</strain>
    </source>
</reference>
<evidence type="ECO:0000313" key="3">
    <source>
        <dbReference type="EMBL" id="KRO14051.1"/>
    </source>
</evidence>
<evidence type="ECO:0000313" key="4">
    <source>
        <dbReference type="Proteomes" id="UP000051783"/>
    </source>
</evidence>
<dbReference type="PATRIC" id="fig|942150.3.peg.1962"/>
<dbReference type="Pfam" id="PF03610">
    <property type="entry name" value="EIIA-man"/>
    <property type="match status" value="1"/>
</dbReference>
<dbReference type="AlphaFoldDB" id="A0A0R2MRK5"/>
<dbReference type="GO" id="GO:0016740">
    <property type="term" value="F:transferase activity"/>
    <property type="evidence" value="ECO:0007669"/>
    <property type="project" value="UniProtKB-KW"/>
</dbReference>
<dbReference type="InterPro" id="IPR004701">
    <property type="entry name" value="PTS_EIIA_man-typ"/>
</dbReference>
<dbReference type="PANTHER" id="PTHR33799:SF1">
    <property type="entry name" value="PTS SYSTEM MANNOSE-SPECIFIC EIIAB COMPONENT-RELATED"/>
    <property type="match status" value="1"/>
</dbReference>
<gene>
    <name evidence="3" type="ORF">IV64_GL001888</name>
</gene>
<dbReference type="STRING" id="942150.IV64_GL001888"/>
<sequence length="122" mass="13786">MKETLQFLSGQAQDVDVLCAYTDNEPLIPTVDKLMNQYRDTDQVIVFTDLLPGSVNQAFYKYREWANVKIITGMNLPLILGVALAAPGQILDDPQLQKLITEAQQQIILMNEYVPVVDEEDE</sequence>
<proteinExistence type="predicted"/>
<dbReference type="PANTHER" id="PTHR33799">
    <property type="entry name" value="PTS PERMEASE-RELATED-RELATED"/>
    <property type="match status" value="1"/>
</dbReference>
<dbReference type="GO" id="GO:0009401">
    <property type="term" value="P:phosphoenolpyruvate-dependent sugar phosphotransferase system"/>
    <property type="evidence" value="ECO:0007669"/>
    <property type="project" value="InterPro"/>
</dbReference>
<dbReference type="InterPro" id="IPR036662">
    <property type="entry name" value="PTS_EIIA_man-typ_sf"/>
</dbReference>